<dbReference type="PROSITE" id="PS51385">
    <property type="entry name" value="YJEF_N"/>
    <property type="match status" value="1"/>
</dbReference>
<evidence type="ECO:0000256" key="5">
    <source>
        <dbReference type="ARBA" id="ARBA00022723"/>
    </source>
</evidence>
<feature type="binding site" evidence="17">
    <location>
        <position position="516"/>
    </location>
    <ligand>
        <name>(6S)-NADPHX</name>
        <dbReference type="ChEBI" id="CHEBI:64076"/>
    </ligand>
</feature>
<dbReference type="Gene3D" id="3.40.50.10260">
    <property type="entry name" value="YjeF N-terminal domain"/>
    <property type="match status" value="1"/>
</dbReference>
<evidence type="ECO:0000256" key="1">
    <source>
        <dbReference type="ARBA" id="ARBA00000013"/>
    </source>
</evidence>
<keyword evidence="11 18" id="KW-0413">Isomerase</keyword>
<evidence type="ECO:0000256" key="6">
    <source>
        <dbReference type="ARBA" id="ARBA00022741"/>
    </source>
</evidence>
<comment type="caution">
    <text evidence="18">Lacks conserved residue(s) required for the propagation of feature annotation.</text>
</comment>
<dbReference type="PANTHER" id="PTHR12592:SF0">
    <property type="entry name" value="ATP-DEPENDENT (S)-NAD(P)H-HYDRATE DEHYDRATASE"/>
    <property type="match status" value="1"/>
</dbReference>
<dbReference type="InterPro" id="IPR036652">
    <property type="entry name" value="YjeF_N_dom_sf"/>
</dbReference>
<evidence type="ECO:0000256" key="16">
    <source>
        <dbReference type="ARBA" id="ARBA00049209"/>
    </source>
</evidence>
<comment type="similarity">
    <text evidence="17">Belongs to the NnrD/CARKD family.</text>
</comment>
<dbReference type="EC" id="5.1.99.6" evidence="19"/>
<evidence type="ECO:0000256" key="18">
    <source>
        <dbReference type="HAMAP-Rule" id="MF_01966"/>
    </source>
</evidence>
<keyword evidence="10 17" id="KW-0520">NAD</keyword>
<feature type="binding site" evidence="18">
    <location>
        <begin position="61"/>
        <end position="65"/>
    </location>
    <ligand>
        <name>(6S)-NADPHX</name>
        <dbReference type="ChEBI" id="CHEBI:64076"/>
    </ligand>
</feature>
<dbReference type="InterPro" id="IPR030677">
    <property type="entry name" value="Nnr"/>
</dbReference>
<dbReference type="GO" id="GO:0052856">
    <property type="term" value="F:NAD(P)HX epimerase activity"/>
    <property type="evidence" value="ECO:0007669"/>
    <property type="project" value="UniProtKB-UniRule"/>
</dbReference>
<evidence type="ECO:0000256" key="17">
    <source>
        <dbReference type="HAMAP-Rule" id="MF_01965"/>
    </source>
</evidence>
<feature type="binding site" evidence="18">
    <location>
        <begin position="129"/>
        <end position="135"/>
    </location>
    <ligand>
        <name>(6S)-NADPHX</name>
        <dbReference type="ChEBI" id="CHEBI:64076"/>
    </ligand>
</feature>
<keyword evidence="5 18" id="KW-0479">Metal-binding</keyword>
<evidence type="ECO:0000313" key="22">
    <source>
        <dbReference type="EMBL" id="SIQ66470.1"/>
    </source>
</evidence>
<comment type="similarity">
    <text evidence="4 19">In the C-terminal section; belongs to the NnrD/CARKD family.</text>
</comment>
<feature type="binding site" evidence="17">
    <location>
        <position position="300"/>
    </location>
    <ligand>
        <name>(6S)-NADPHX</name>
        <dbReference type="ChEBI" id="CHEBI:64076"/>
    </ligand>
</feature>
<comment type="similarity">
    <text evidence="3 19">In the N-terminal section; belongs to the NnrE/AIBP family.</text>
</comment>
<evidence type="ECO:0000256" key="10">
    <source>
        <dbReference type="ARBA" id="ARBA00023027"/>
    </source>
</evidence>
<dbReference type="PROSITE" id="PS01050">
    <property type="entry name" value="YJEF_C_2"/>
    <property type="match status" value="1"/>
</dbReference>
<dbReference type="SUPFAM" id="SSF64153">
    <property type="entry name" value="YjeF N-terminal domain-like"/>
    <property type="match status" value="1"/>
</dbReference>
<dbReference type="PROSITE" id="PS51383">
    <property type="entry name" value="YJEF_C_3"/>
    <property type="match status" value="1"/>
</dbReference>
<evidence type="ECO:0000256" key="15">
    <source>
        <dbReference type="ARBA" id="ARBA00048238"/>
    </source>
</evidence>
<gene>
    <name evidence="18" type="primary">nnrE</name>
    <name evidence="17" type="synonym">nnrD</name>
    <name evidence="22" type="ORF">SAMN05421641_11194</name>
</gene>
<comment type="function">
    <text evidence="14 19">Bifunctional enzyme that catalyzes the epimerization of the S- and R-forms of NAD(P)HX and the dehydration of the S-form of NAD(P)HX at the expense of ADP, which is converted to AMP. This allows the repair of both epimers of NAD(P)HX, a damaged form of NAD(P)H that is a result of enzymatic or heat-dependent hydration.</text>
</comment>
<comment type="function">
    <text evidence="17">Catalyzes the dehydration of the S-form of NAD(P)HX at the expense of ADP, which is converted to AMP. Together with NAD(P)HX epimerase, which catalyzes the epimerization of the S- and R-forms, the enzyme allows the repair of both epimers of NAD(P)HX, a damaged form of NAD(P)H that is a result of enzymatic or heat-dependent hydration.</text>
</comment>
<sequence>MLHGAEILTTAEMRAIESAAMASGQVTGQELMERAGRAVAGQIRLRWPKPGRATVLCGPGNNGGDGYVVARYLHQAGWRVRVLGLDNAPGPDAARMKAEWLALGPILPLTRDALRAGPDADVYVDAIFGTGLTRPPQGEIAAILAYLGGSGGDWAFFRERLVAVDCPSGLCLDSGAFPGRPRKPGSHDPRARLTIAFDSPKPGHLLERGPECCGELVIADIGLAAWRVRNRNADGTLSRGIRYPAVEAIWPDFAIPDSRRNPARARSEASWLRKEQAGGGHKFSHGHALIVAGGLARGGAARLSARAALRIGAGLVTLAPPSGALPDHAGPPDALMRQGVDDAAGLRDMLADRRINALCIGPGCGVERAAALLPAILGAGRATVLDADALTALSRDPGLMALLHRDCVLTPHAGEFGRVFPDLAARLDHPRPPAAEAAEPGQWARHQARQAAYREALDAMRGPLYSRLDAARDAAARCGAVVLLKGPDTVIAAPDGRARLHSAFDVPWLGTAGAGDVLAGIITGLLARGLPALDAAATSARLHAAAARAFGPGLIADDLPEALPALLRGLGG</sequence>
<accession>A0A1N6ULI0</accession>
<feature type="binding site" evidence="17">
    <location>
        <begin position="485"/>
        <end position="489"/>
    </location>
    <ligand>
        <name>AMP</name>
        <dbReference type="ChEBI" id="CHEBI:456215"/>
    </ligand>
</feature>
<feature type="binding site" evidence="17">
    <location>
        <position position="412"/>
    </location>
    <ligand>
        <name>(6S)-NADPHX</name>
        <dbReference type="ChEBI" id="CHEBI:64076"/>
    </ligand>
</feature>
<evidence type="ECO:0000256" key="3">
    <source>
        <dbReference type="ARBA" id="ARBA00006001"/>
    </source>
</evidence>
<dbReference type="EMBL" id="FTMK01000011">
    <property type="protein sequence ID" value="SIQ66470.1"/>
    <property type="molecule type" value="Genomic_DNA"/>
</dbReference>
<protein>
    <recommendedName>
        <fullName evidence="19">Bifunctional NAD(P)H-hydrate repair enzyme</fullName>
    </recommendedName>
    <alternativeName>
        <fullName evidence="19">Nicotinamide nucleotide repair protein</fullName>
    </alternativeName>
    <domain>
        <recommendedName>
            <fullName evidence="19">ADP-dependent (S)-NAD(P)H-hydrate dehydratase</fullName>
            <ecNumber evidence="19">4.2.1.136</ecNumber>
        </recommendedName>
        <alternativeName>
            <fullName evidence="19">ADP-dependent NAD(P)HX dehydratase</fullName>
        </alternativeName>
    </domain>
    <domain>
        <recommendedName>
            <fullName evidence="19">NAD(P)H-hydrate epimerase</fullName>
            <ecNumber evidence="19">5.1.99.6</ecNumber>
        </recommendedName>
    </domain>
</protein>
<dbReference type="InterPro" id="IPR004443">
    <property type="entry name" value="YjeF_N_dom"/>
</dbReference>
<dbReference type="GO" id="GO:0046872">
    <property type="term" value="F:metal ion binding"/>
    <property type="evidence" value="ECO:0007669"/>
    <property type="project" value="UniProtKB-UniRule"/>
</dbReference>
<comment type="catalytic activity">
    <reaction evidence="16 17 19">
        <text>(6S)-NADPHX + ADP = AMP + phosphate + NADPH + H(+)</text>
        <dbReference type="Rhea" id="RHEA:32235"/>
        <dbReference type="ChEBI" id="CHEBI:15378"/>
        <dbReference type="ChEBI" id="CHEBI:43474"/>
        <dbReference type="ChEBI" id="CHEBI:57783"/>
        <dbReference type="ChEBI" id="CHEBI:64076"/>
        <dbReference type="ChEBI" id="CHEBI:456215"/>
        <dbReference type="ChEBI" id="CHEBI:456216"/>
        <dbReference type="EC" id="4.2.1.136"/>
    </reaction>
</comment>
<dbReference type="EC" id="4.2.1.136" evidence="19"/>
<feature type="domain" description="YjeF C-terminal" evidence="20">
    <location>
        <begin position="265"/>
        <end position="570"/>
    </location>
</feature>
<dbReference type="CDD" id="cd01171">
    <property type="entry name" value="YXKO-related"/>
    <property type="match status" value="1"/>
</dbReference>
<keyword evidence="12 17" id="KW-0456">Lyase</keyword>
<keyword evidence="6 17" id="KW-0547">Nucleotide-binding</keyword>
<comment type="cofactor">
    <cofactor evidence="18 19">
        <name>K(+)</name>
        <dbReference type="ChEBI" id="CHEBI:29103"/>
    </cofactor>
    <text evidence="18 19">Binds 1 potassium ion per subunit.</text>
</comment>
<dbReference type="Pfam" id="PF03853">
    <property type="entry name" value="YjeF_N"/>
    <property type="match status" value="1"/>
</dbReference>
<evidence type="ECO:0000256" key="13">
    <source>
        <dbReference type="ARBA" id="ARBA00023268"/>
    </source>
</evidence>
<dbReference type="PANTHER" id="PTHR12592">
    <property type="entry name" value="ATP-DEPENDENT (S)-NAD(P)H-HYDRATE DEHYDRATASE FAMILY MEMBER"/>
    <property type="match status" value="1"/>
</dbReference>
<evidence type="ECO:0000256" key="12">
    <source>
        <dbReference type="ARBA" id="ARBA00023239"/>
    </source>
</evidence>
<dbReference type="GO" id="GO:0052855">
    <property type="term" value="F:ADP-dependent NAD(P)H-hydrate dehydratase activity"/>
    <property type="evidence" value="ECO:0007669"/>
    <property type="project" value="UniProtKB-UniRule"/>
</dbReference>
<comment type="function">
    <text evidence="18">Catalyzes the epimerization of the S- and R-forms of NAD(P)HX, a damaged form of NAD(P)H that is a result of enzymatic or heat-dependent hydration. This is a prerequisite for the S-specific NAD(P)H-hydrate dehydratase to allow the repair of both epimers of NAD(P)HX.</text>
</comment>
<dbReference type="GO" id="GO:0046496">
    <property type="term" value="P:nicotinamide nucleotide metabolic process"/>
    <property type="evidence" value="ECO:0007669"/>
    <property type="project" value="UniProtKB-UniRule"/>
</dbReference>
<feature type="domain" description="YjeF N-terminal" evidence="21">
    <location>
        <begin position="13"/>
        <end position="229"/>
    </location>
</feature>
<evidence type="ECO:0000313" key="23">
    <source>
        <dbReference type="Proteomes" id="UP000323956"/>
    </source>
</evidence>
<dbReference type="HAMAP" id="MF_01966">
    <property type="entry name" value="NADHX_epimerase"/>
    <property type="match status" value="1"/>
</dbReference>
<dbReference type="Pfam" id="PF01256">
    <property type="entry name" value="Carb_kinase"/>
    <property type="match status" value="1"/>
</dbReference>
<dbReference type="NCBIfam" id="TIGR00197">
    <property type="entry name" value="yjeF_nterm"/>
    <property type="match status" value="1"/>
</dbReference>
<feature type="binding site" evidence="17">
    <location>
        <position position="363"/>
    </location>
    <ligand>
        <name>(6S)-NADPHX</name>
        <dbReference type="ChEBI" id="CHEBI:64076"/>
    </ligand>
</feature>
<evidence type="ECO:0000256" key="11">
    <source>
        <dbReference type="ARBA" id="ARBA00023235"/>
    </source>
</evidence>
<dbReference type="AlphaFoldDB" id="A0A1N6ULI0"/>
<evidence type="ECO:0000259" key="21">
    <source>
        <dbReference type="PROSITE" id="PS51385"/>
    </source>
</evidence>
<dbReference type="RefSeq" id="WP_223191408.1">
    <property type="nucleotide sequence ID" value="NZ_FTMK01000011.1"/>
</dbReference>
<dbReference type="SUPFAM" id="SSF53613">
    <property type="entry name" value="Ribokinase-like"/>
    <property type="match status" value="1"/>
</dbReference>
<evidence type="ECO:0000256" key="19">
    <source>
        <dbReference type="PIRNR" id="PIRNR017184"/>
    </source>
</evidence>
<proteinExistence type="inferred from homology"/>
<comment type="catalytic activity">
    <reaction evidence="1 18 19">
        <text>(6R)-NADHX = (6S)-NADHX</text>
        <dbReference type="Rhea" id="RHEA:32215"/>
        <dbReference type="ChEBI" id="CHEBI:64074"/>
        <dbReference type="ChEBI" id="CHEBI:64075"/>
        <dbReference type="EC" id="5.1.99.6"/>
    </reaction>
</comment>
<dbReference type="HAMAP" id="MF_01965">
    <property type="entry name" value="NADHX_dehydratase"/>
    <property type="match status" value="1"/>
</dbReference>
<comment type="subunit">
    <text evidence="17">Homotetramer.</text>
</comment>
<reference evidence="22 23" key="1">
    <citation type="submission" date="2017-01" db="EMBL/GenBank/DDBJ databases">
        <authorList>
            <person name="Varghese N."/>
            <person name="Submissions S."/>
        </authorList>
    </citation>
    <scope>NUCLEOTIDE SEQUENCE [LARGE SCALE GENOMIC DNA]</scope>
    <source>
        <strain evidence="22 23">ATCC 700171</strain>
    </source>
</reference>
<evidence type="ECO:0000256" key="9">
    <source>
        <dbReference type="ARBA" id="ARBA00022958"/>
    </source>
</evidence>
<comment type="catalytic activity">
    <reaction evidence="2 18 19">
        <text>(6R)-NADPHX = (6S)-NADPHX</text>
        <dbReference type="Rhea" id="RHEA:32227"/>
        <dbReference type="ChEBI" id="CHEBI:64076"/>
        <dbReference type="ChEBI" id="CHEBI:64077"/>
        <dbReference type="EC" id="5.1.99.6"/>
    </reaction>
</comment>
<keyword evidence="8 17" id="KW-0521">NADP</keyword>
<feature type="binding site" evidence="18">
    <location>
        <position position="125"/>
    </location>
    <ligand>
        <name>K(+)</name>
        <dbReference type="ChEBI" id="CHEBI:29103"/>
    </ligand>
</feature>
<dbReference type="InterPro" id="IPR017953">
    <property type="entry name" value="Carbohydrate_kinase_pred_CS"/>
</dbReference>
<keyword evidence="13" id="KW-0511">Multifunctional enzyme</keyword>
<feature type="binding site" evidence="17">
    <location>
        <position position="515"/>
    </location>
    <ligand>
        <name>AMP</name>
        <dbReference type="ChEBI" id="CHEBI:456215"/>
    </ligand>
</feature>
<evidence type="ECO:0000256" key="8">
    <source>
        <dbReference type="ARBA" id="ARBA00022857"/>
    </source>
</evidence>
<dbReference type="PIRSF" id="PIRSF017184">
    <property type="entry name" value="Nnr"/>
    <property type="match status" value="1"/>
</dbReference>
<dbReference type="Gene3D" id="3.40.1190.20">
    <property type="match status" value="1"/>
</dbReference>
<dbReference type="GO" id="GO:0005524">
    <property type="term" value="F:ATP binding"/>
    <property type="evidence" value="ECO:0007669"/>
    <property type="project" value="UniProtKB-UniRule"/>
</dbReference>
<name>A0A1N6ULI0_9RHOB</name>
<feature type="binding site" evidence="18">
    <location>
        <position position="168"/>
    </location>
    <ligand>
        <name>K(+)</name>
        <dbReference type="ChEBI" id="CHEBI:29103"/>
    </ligand>
</feature>
<evidence type="ECO:0000256" key="7">
    <source>
        <dbReference type="ARBA" id="ARBA00022840"/>
    </source>
</evidence>
<comment type="similarity">
    <text evidence="18">Belongs to the NnrE/AIBP family.</text>
</comment>
<keyword evidence="9 18" id="KW-0630">Potassium</keyword>
<keyword evidence="7 17" id="KW-0067">ATP-binding</keyword>
<dbReference type="InterPro" id="IPR029056">
    <property type="entry name" value="Ribokinase-like"/>
</dbReference>
<evidence type="ECO:0000256" key="14">
    <source>
        <dbReference type="ARBA" id="ARBA00025153"/>
    </source>
</evidence>
<dbReference type="GO" id="GO:0110051">
    <property type="term" value="P:metabolite repair"/>
    <property type="evidence" value="ECO:0007669"/>
    <property type="project" value="TreeGrafter"/>
</dbReference>
<organism evidence="22 23">
    <name type="scientific">Paracoccus thiocyanatus</name>
    <dbReference type="NCBI Taxonomy" id="34006"/>
    <lineage>
        <taxon>Bacteria</taxon>
        <taxon>Pseudomonadati</taxon>
        <taxon>Pseudomonadota</taxon>
        <taxon>Alphaproteobacteria</taxon>
        <taxon>Rhodobacterales</taxon>
        <taxon>Paracoccaceae</taxon>
        <taxon>Paracoccus</taxon>
    </lineage>
</organism>
<evidence type="ECO:0000256" key="4">
    <source>
        <dbReference type="ARBA" id="ARBA00009524"/>
    </source>
</evidence>
<evidence type="ECO:0000256" key="2">
    <source>
        <dbReference type="ARBA" id="ARBA00000909"/>
    </source>
</evidence>
<comment type="catalytic activity">
    <reaction evidence="15 17 19">
        <text>(6S)-NADHX + ADP = AMP + phosphate + NADH + H(+)</text>
        <dbReference type="Rhea" id="RHEA:32223"/>
        <dbReference type="ChEBI" id="CHEBI:15378"/>
        <dbReference type="ChEBI" id="CHEBI:43474"/>
        <dbReference type="ChEBI" id="CHEBI:57945"/>
        <dbReference type="ChEBI" id="CHEBI:64074"/>
        <dbReference type="ChEBI" id="CHEBI:456215"/>
        <dbReference type="ChEBI" id="CHEBI:456216"/>
        <dbReference type="EC" id="4.2.1.136"/>
    </reaction>
</comment>
<dbReference type="InterPro" id="IPR000631">
    <property type="entry name" value="CARKD"/>
</dbReference>
<comment type="cofactor">
    <cofactor evidence="17">
        <name>Mg(2+)</name>
        <dbReference type="ChEBI" id="CHEBI:18420"/>
    </cofactor>
</comment>
<feature type="binding site" evidence="18">
    <location>
        <position position="165"/>
    </location>
    <ligand>
        <name>(6S)-NADPHX</name>
        <dbReference type="ChEBI" id="CHEBI:64076"/>
    </ligand>
</feature>
<dbReference type="Proteomes" id="UP000323956">
    <property type="component" value="Unassembled WGS sequence"/>
</dbReference>
<feature type="binding site" evidence="18">
    <location>
        <position position="62"/>
    </location>
    <ligand>
        <name>K(+)</name>
        <dbReference type="ChEBI" id="CHEBI:29103"/>
    </ligand>
</feature>
<evidence type="ECO:0000259" key="20">
    <source>
        <dbReference type="PROSITE" id="PS51383"/>
    </source>
</evidence>